<keyword evidence="3" id="KW-1185">Reference proteome</keyword>
<evidence type="ECO:0008006" key="4">
    <source>
        <dbReference type="Google" id="ProtNLM"/>
    </source>
</evidence>
<accession>A0ABQ6BI16</accession>
<dbReference type="EMBL" id="BSOW01000057">
    <property type="protein sequence ID" value="GLR91877.1"/>
    <property type="molecule type" value="Genomic_DNA"/>
</dbReference>
<feature type="chain" id="PRO_5045520073" description="Spondin domain-containing protein" evidence="1">
    <location>
        <begin position="25"/>
        <end position="213"/>
    </location>
</feature>
<keyword evidence="1" id="KW-0732">Signal</keyword>
<comment type="caution">
    <text evidence="2">The sequence shown here is derived from an EMBL/GenBank/DDBJ whole genome shotgun (WGS) entry which is preliminary data.</text>
</comment>
<evidence type="ECO:0000313" key="3">
    <source>
        <dbReference type="Proteomes" id="UP001156905"/>
    </source>
</evidence>
<feature type="signal peptide" evidence="1">
    <location>
        <begin position="1"/>
        <end position="24"/>
    </location>
</feature>
<reference evidence="3" key="1">
    <citation type="journal article" date="2019" name="Int. J. Syst. Evol. Microbiol.">
        <title>The Global Catalogue of Microorganisms (GCM) 10K type strain sequencing project: providing services to taxonomists for standard genome sequencing and annotation.</title>
        <authorList>
            <consortium name="The Broad Institute Genomics Platform"/>
            <consortium name="The Broad Institute Genome Sequencing Center for Infectious Disease"/>
            <person name="Wu L."/>
            <person name="Ma J."/>
        </authorList>
    </citation>
    <scope>NUCLEOTIDE SEQUENCE [LARGE SCALE GENOMIC DNA]</scope>
    <source>
        <strain evidence="3">NBRC 102520</strain>
    </source>
</reference>
<evidence type="ECO:0000256" key="1">
    <source>
        <dbReference type="SAM" id="SignalP"/>
    </source>
</evidence>
<proteinExistence type="predicted"/>
<sequence length="213" mass="22558">MRTAMTKAVALGLSLLGLAMPARAQAPQSFRVISPIFSQLVSFAMPSNFSAVFENTKGGHYIREAVLKGESAQAWTQMITVTGEKGVAGNPGLTPERFAGNIAGGFKSACPENFGAKALGTTKFGGSDAFIAVIGCGSVDTGPARHSETALLITLKGDADYYTIQWAERGLAADKPPLDDEKWPARLRELRPIDLCPIVPGEKAPYPSCVNRS</sequence>
<protein>
    <recommendedName>
        <fullName evidence="4">Spondin domain-containing protein</fullName>
    </recommendedName>
</protein>
<dbReference type="RefSeq" id="WP_284275574.1">
    <property type="nucleotide sequence ID" value="NZ_BSOW01000057.1"/>
</dbReference>
<name>A0ABQ6BI16_9BRAD</name>
<evidence type="ECO:0000313" key="2">
    <source>
        <dbReference type="EMBL" id="GLR91877.1"/>
    </source>
</evidence>
<gene>
    <name evidence="2" type="ORF">GCM10007857_85950</name>
</gene>
<dbReference type="Proteomes" id="UP001156905">
    <property type="component" value="Unassembled WGS sequence"/>
</dbReference>
<organism evidence="2 3">
    <name type="scientific">Bradyrhizobium iriomotense</name>
    <dbReference type="NCBI Taxonomy" id="441950"/>
    <lineage>
        <taxon>Bacteria</taxon>
        <taxon>Pseudomonadati</taxon>
        <taxon>Pseudomonadota</taxon>
        <taxon>Alphaproteobacteria</taxon>
        <taxon>Hyphomicrobiales</taxon>
        <taxon>Nitrobacteraceae</taxon>
        <taxon>Bradyrhizobium</taxon>
    </lineage>
</organism>